<evidence type="ECO:0000313" key="2">
    <source>
        <dbReference type="Proteomes" id="UP000886595"/>
    </source>
</evidence>
<accession>A0A8X7VEI7</accession>
<dbReference type="AlphaFoldDB" id="A0A8X7VEI7"/>
<reference evidence="1 2" key="1">
    <citation type="submission" date="2020-02" db="EMBL/GenBank/DDBJ databases">
        <authorList>
            <person name="Ma Q."/>
            <person name="Huang Y."/>
            <person name="Song X."/>
            <person name="Pei D."/>
        </authorList>
    </citation>
    <scope>NUCLEOTIDE SEQUENCE [LARGE SCALE GENOMIC DNA]</scope>
    <source>
        <strain evidence="1">Sxm20200214</strain>
        <tissue evidence="1">Leaf</tissue>
    </source>
</reference>
<dbReference type="Proteomes" id="UP000886595">
    <property type="component" value="Unassembled WGS sequence"/>
</dbReference>
<proteinExistence type="predicted"/>
<gene>
    <name evidence="1" type="ORF">Bca52824_029288</name>
</gene>
<organism evidence="1 2">
    <name type="scientific">Brassica carinata</name>
    <name type="common">Ethiopian mustard</name>
    <name type="synonym">Abyssinian cabbage</name>
    <dbReference type="NCBI Taxonomy" id="52824"/>
    <lineage>
        <taxon>Eukaryota</taxon>
        <taxon>Viridiplantae</taxon>
        <taxon>Streptophyta</taxon>
        <taxon>Embryophyta</taxon>
        <taxon>Tracheophyta</taxon>
        <taxon>Spermatophyta</taxon>
        <taxon>Magnoliopsida</taxon>
        <taxon>eudicotyledons</taxon>
        <taxon>Gunneridae</taxon>
        <taxon>Pentapetalae</taxon>
        <taxon>rosids</taxon>
        <taxon>malvids</taxon>
        <taxon>Brassicales</taxon>
        <taxon>Brassicaceae</taxon>
        <taxon>Brassiceae</taxon>
        <taxon>Brassica</taxon>
    </lineage>
</organism>
<evidence type="ECO:0000313" key="1">
    <source>
        <dbReference type="EMBL" id="KAG2309540.1"/>
    </source>
</evidence>
<sequence>MTPNLRSLVAKAYRLRQGRTFSSSSAPNPIGNKGKGSLIAAVSNLRNVVPWFAAGYVFKFGWEASALFKSKRKSDELWEEYKRELERYHEERSVQTEAEA</sequence>
<keyword evidence="2" id="KW-1185">Reference proteome</keyword>
<comment type="caution">
    <text evidence="1">The sequence shown here is derived from an EMBL/GenBank/DDBJ whole genome shotgun (WGS) entry which is preliminary data.</text>
</comment>
<dbReference type="OrthoDB" id="1070452at2759"/>
<name>A0A8X7VEI7_BRACI</name>
<dbReference type="EMBL" id="JAAMPC010000006">
    <property type="protein sequence ID" value="KAG2309540.1"/>
    <property type="molecule type" value="Genomic_DNA"/>
</dbReference>
<protein>
    <submittedName>
        <fullName evidence="1">Uncharacterized protein</fullName>
    </submittedName>
</protein>